<organism evidence="2 3">
    <name type="scientific">Candidatus Tenderia electrophaga</name>
    <dbReference type="NCBI Taxonomy" id="1748243"/>
    <lineage>
        <taxon>Bacteria</taxon>
        <taxon>Pseudomonadati</taxon>
        <taxon>Pseudomonadota</taxon>
        <taxon>Gammaproteobacteria</taxon>
        <taxon>Candidatus Tenderiales</taxon>
        <taxon>Candidatus Tenderiaceae</taxon>
        <taxon>Candidatus Tenderia</taxon>
    </lineage>
</organism>
<protein>
    <recommendedName>
        <fullName evidence="4">DUF4426 domain-containing protein</fullName>
    </recommendedName>
</protein>
<proteinExistence type="predicted"/>
<feature type="signal peptide" evidence="1">
    <location>
        <begin position="1"/>
        <end position="26"/>
    </location>
</feature>
<dbReference type="Proteomes" id="UP000055136">
    <property type="component" value="Chromosome"/>
</dbReference>
<keyword evidence="1" id="KW-0732">Signal</keyword>
<keyword evidence="3" id="KW-1185">Reference proteome</keyword>
<dbReference type="KEGG" id="tee:Tel_03405"/>
<reference evidence="2" key="1">
    <citation type="submission" date="2015-10" db="EMBL/GenBank/DDBJ databases">
        <title>Description of Candidatus Tenderia electrophaga gen. nov, sp. nov., an Uncultivated Electroautotroph from a Biocathode Enrichment.</title>
        <authorList>
            <person name="Eddie B.J."/>
            <person name="Malanoski A.P."/>
            <person name="Wang Z."/>
            <person name="Hall R.J."/>
            <person name="Oh S.D."/>
            <person name="Heiner C."/>
            <person name="Lin B."/>
            <person name="Strycharz-Glaven S.M."/>
        </authorList>
    </citation>
    <scope>NUCLEOTIDE SEQUENCE [LARGE SCALE GENOMIC DNA]</scope>
    <source>
        <strain evidence="2">NRL1</strain>
    </source>
</reference>
<evidence type="ECO:0000313" key="2">
    <source>
        <dbReference type="EMBL" id="ALP52265.1"/>
    </source>
</evidence>
<dbReference type="PROSITE" id="PS51257">
    <property type="entry name" value="PROKAR_LIPOPROTEIN"/>
    <property type="match status" value="1"/>
</dbReference>
<name>A0A0S2TAS6_9GAMM</name>
<dbReference type="AlphaFoldDB" id="A0A0S2TAS6"/>
<feature type="chain" id="PRO_5006604857" description="DUF4426 domain-containing protein" evidence="1">
    <location>
        <begin position="27"/>
        <end position="151"/>
    </location>
</feature>
<accession>A0A0S2TAS6</accession>
<dbReference type="STRING" id="1748243.Tel_03405"/>
<dbReference type="EMBL" id="CP013099">
    <property type="protein sequence ID" value="ALP52265.1"/>
    <property type="molecule type" value="Genomic_DNA"/>
</dbReference>
<evidence type="ECO:0000313" key="3">
    <source>
        <dbReference type="Proteomes" id="UP000055136"/>
    </source>
</evidence>
<evidence type="ECO:0000256" key="1">
    <source>
        <dbReference type="SAM" id="SignalP"/>
    </source>
</evidence>
<evidence type="ECO:0008006" key="4">
    <source>
        <dbReference type="Google" id="ProtNLM"/>
    </source>
</evidence>
<sequence length="151" mass="16227">MSTSITRSTCLPGLLIAALAVFTVTACSTTGKVNKETALNIERVDSEGARISAAYLTRMNGHLLLRGEVTRRAVGRGAIPGHLHITLIDPHGKTLKQADIGYVRRSARSSSATFSTQLPLPLAPGSTVRITHFYTETHEVPAHAPAWREGE</sequence>
<gene>
    <name evidence="2" type="ORF">Tel_03405</name>
</gene>